<comment type="caution">
    <text evidence="3">The sequence shown here is derived from an EMBL/GenBank/DDBJ whole genome shotgun (WGS) entry which is preliminary data.</text>
</comment>
<gene>
    <name evidence="3" type="ORF">NSPZN2_40762</name>
</gene>
<keyword evidence="4" id="KW-1185">Reference proteome</keyword>
<reference evidence="3 4" key="1">
    <citation type="submission" date="2021-02" db="EMBL/GenBank/DDBJ databases">
        <authorList>
            <person name="Han P."/>
        </authorList>
    </citation>
    <scope>NUCLEOTIDE SEQUENCE [LARGE SCALE GENOMIC DNA]</scope>
    <source>
        <strain evidence="3">Candidatus Nitrospira sp. ZN2</strain>
    </source>
</reference>
<dbReference type="RefSeq" id="WP_213043538.1">
    <property type="nucleotide sequence ID" value="NZ_CAJNBJ010000017.1"/>
</dbReference>
<dbReference type="InterPro" id="IPR003018">
    <property type="entry name" value="GAF"/>
</dbReference>
<dbReference type="InterPro" id="IPR029016">
    <property type="entry name" value="GAF-like_dom_sf"/>
</dbReference>
<sequence>MAVIRRKIARSSRKTTAKKSPAGSRRKIVARASAPVREDRLLQALQQALFKSLSHSEGEGRSPIGVAAVFVQSFLQLTKVHAIAVYVRDEQTREMVCLAEAGSSDASVAGQWPAGLTQAEQQARISLGELHGIRLHRIGRMDGVVMFHAGKSQRVPSRTALSLLTAIEPWLSVLLDHARLTVKYAAKILRIQHMEQVSDLLNSALGEQEKLRRALDAAIRLVEAEAGALFLGTGDGSLRLSAIGGERAAGLTALQSNVAAGVHRTGQAVLITHGAQDARLVAGQGWQSVLPVASLVSVPVRMGARAVGVLEVVNRRSGKPFSNWDVLELASLSNQFGLAIDNLRRGPVGEAGVKESLKP</sequence>
<feature type="region of interest" description="Disordered" evidence="1">
    <location>
        <begin position="9"/>
        <end position="29"/>
    </location>
</feature>
<dbReference type="Pfam" id="PF13185">
    <property type="entry name" value="GAF_2"/>
    <property type="match status" value="1"/>
</dbReference>
<dbReference type="Proteomes" id="UP000675880">
    <property type="component" value="Unassembled WGS sequence"/>
</dbReference>
<dbReference type="SMART" id="SM00065">
    <property type="entry name" value="GAF"/>
    <property type="match status" value="1"/>
</dbReference>
<accession>A0ABN7M3W3</accession>
<name>A0ABN7M3W3_9BACT</name>
<organism evidence="3 4">
    <name type="scientific">Nitrospira defluvii</name>
    <dbReference type="NCBI Taxonomy" id="330214"/>
    <lineage>
        <taxon>Bacteria</taxon>
        <taxon>Pseudomonadati</taxon>
        <taxon>Nitrospirota</taxon>
        <taxon>Nitrospiria</taxon>
        <taxon>Nitrospirales</taxon>
        <taxon>Nitrospiraceae</taxon>
        <taxon>Nitrospira</taxon>
    </lineage>
</organism>
<evidence type="ECO:0000313" key="3">
    <source>
        <dbReference type="EMBL" id="CAE6781167.1"/>
    </source>
</evidence>
<feature type="domain" description="GAF" evidence="2">
    <location>
        <begin position="206"/>
        <end position="350"/>
    </location>
</feature>
<dbReference type="Gene3D" id="3.30.450.40">
    <property type="match status" value="1"/>
</dbReference>
<proteinExistence type="predicted"/>
<evidence type="ECO:0000256" key="1">
    <source>
        <dbReference type="SAM" id="MobiDB-lite"/>
    </source>
</evidence>
<protein>
    <submittedName>
        <fullName evidence="3">GAF domain-containing protein</fullName>
    </submittedName>
</protein>
<evidence type="ECO:0000313" key="4">
    <source>
        <dbReference type="Proteomes" id="UP000675880"/>
    </source>
</evidence>
<dbReference type="EMBL" id="CAJNBJ010000017">
    <property type="protein sequence ID" value="CAE6781167.1"/>
    <property type="molecule type" value="Genomic_DNA"/>
</dbReference>
<dbReference type="SUPFAM" id="SSF55781">
    <property type="entry name" value="GAF domain-like"/>
    <property type="match status" value="1"/>
</dbReference>
<evidence type="ECO:0000259" key="2">
    <source>
        <dbReference type="SMART" id="SM00065"/>
    </source>
</evidence>